<dbReference type="Gene3D" id="1.20.80.30">
    <property type="match status" value="1"/>
</dbReference>
<feature type="domain" description="Pyruvate phosphate dikinase AMP/ATP-binding" evidence="17">
    <location>
        <begin position="138"/>
        <end position="376"/>
    </location>
</feature>
<feature type="binding site" evidence="15">
    <location>
        <position position="852"/>
    </location>
    <ligand>
        <name>Mg(2+)</name>
        <dbReference type="ChEBI" id="CHEBI:18420"/>
    </ligand>
</feature>
<evidence type="ECO:0000256" key="8">
    <source>
        <dbReference type="ARBA" id="ARBA00022777"/>
    </source>
</evidence>
<evidence type="ECO:0000259" key="16">
    <source>
        <dbReference type="Pfam" id="PF00391"/>
    </source>
</evidence>
<dbReference type="GO" id="GO:0015979">
    <property type="term" value="P:photosynthesis"/>
    <property type="evidence" value="ECO:0007669"/>
    <property type="project" value="UniProtKB-KW"/>
</dbReference>
<keyword evidence="6 15" id="KW-0479">Metal-binding</keyword>
<dbReference type="Pfam" id="PF02896">
    <property type="entry name" value="PEP-utilizers_C"/>
    <property type="match status" value="1"/>
</dbReference>
<keyword evidence="19" id="KW-0670">Pyruvate</keyword>
<evidence type="ECO:0000256" key="15">
    <source>
        <dbReference type="PIRSR" id="PIRSR000853-3"/>
    </source>
</evidence>
<dbReference type="FunFam" id="3.50.30.10:FF:000009">
    <property type="entry name" value="Pyruvate, phosphate dikinase, chloroplastic"/>
    <property type="match status" value="1"/>
</dbReference>
<dbReference type="InterPro" id="IPR010121">
    <property type="entry name" value="Pyruvate_phosphate_dikinase"/>
</dbReference>
<protein>
    <recommendedName>
        <fullName evidence="3 12">Pyruvate, phosphate dikinase</fullName>
        <ecNumber evidence="3 12">2.7.9.1</ecNumber>
    </recommendedName>
</protein>
<feature type="binding site" evidence="15">
    <location>
        <position position="828"/>
    </location>
    <ligand>
        <name>Mg(2+)</name>
        <dbReference type="ChEBI" id="CHEBI:18420"/>
    </ligand>
</feature>
<organism evidence="19 20">
    <name type="scientific">Lupinus albus</name>
    <name type="common">White lupine</name>
    <name type="synonym">Lupinus termis</name>
    <dbReference type="NCBI Taxonomy" id="3870"/>
    <lineage>
        <taxon>Eukaryota</taxon>
        <taxon>Viridiplantae</taxon>
        <taxon>Streptophyta</taxon>
        <taxon>Embryophyta</taxon>
        <taxon>Tracheophyta</taxon>
        <taxon>Spermatophyta</taxon>
        <taxon>Magnoliopsida</taxon>
        <taxon>eudicotyledons</taxon>
        <taxon>Gunneridae</taxon>
        <taxon>Pentapetalae</taxon>
        <taxon>rosids</taxon>
        <taxon>fabids</taxon>
        <taxon>Fabales</taxon>
        <taxon>Fabaceae</taxon>
        <taxon>Papilionoideae</taxon>
        <taxon>50 kb inversion clade</taxon>
        <taxon>genistoids sensu lato</taxon>
        <taxon>core genistoids</taxon>
        <taxon>Genisteae</taxon>
        <taxon>Lupinus</taxon>
    </lineage>
</organism>
<dbReference type="Gene3D" id="3.20.20.60">
    <property type="entry name" value="Phosphoenolpyruvate-binding domains"/>
    <property type="match status" value="1"/>
</dbReference>
<dbReference type="GO" id="GO:0046872">
    <property type="term" value="F:metal ion binding"/>
    <property type="evidence" value="ECO:0007669"/>
    <property type="project" value="UniProtKB-UniRule"/>
</dbReference>
<evidence type="ECO:0000256" key="13">
    <source>
        <dbReference type="PIRSR" id="PIRSR000853-1"/>
    </source>
</evidence>
<evidence type="ECO:0000256" key="5">
    <source>
        <dbReference type="ARBA" id="ARBA00022679"/>
    </source>
</evidence>
<feature type="binding site" evidence="14">
    <location>
        <position position="850"/>
    </location>
    <ligand>
        <name>substrate</name>
    </ligand>
</feature>
<accession>A0A6A4PKG7</accession>
<keyword evidence="4" id="KW-0602">Photosynthesis</keyword>
<feature type="binding site" evidence="14">
    <location>
        <position position="828"/>
    </location>
    <ligand>
        <name>substrate</name>
    </ligand>
</feature>
<dbReference type="FunFam" id="3.30.470.20:FF:000038">
    <property type="entry name" value="Pyruvate, phosphate dikinase, chloroplastic"/>
    <property type="match status" value="1"/>
</dbReference>
<feature type="domain" description="Pyruvate phosphate dikinase AMP/ATP-binding" evidence="17">
    <location>
        <begin position="100"/>
        <end position="136"/>
    </location>
</feature>
<feature type="binding site" evidence="14">
    <location>
        <position position="851"/>
    </location>
    <ligand>
        <name>substrate</name>
    </ligand>
</feature>
<dbReference type="InterPro" id="IPR036637">
    <property type="entry name" value="Phosphohistidine_dom_sf"/>
</dbReference>
<evidence type="ECO:0000259" key="17">
    <source>
        <dbReference type="Pfam" id="PF01326"/>
    </source>
</evidence>
<keyword evidence="9" id="KW-0067">ATP-binding</keyword>
<name>A0A6A4PKG7_LUPAL</name>
<comment type="cofactor">
    <cofactor evidence="1 12 15">
        <name>Mg(2+)</name>
        <dbReference type="ChEBI" id="CHEBI:18420"/>
    </cofactor>
</comment>
<dbReference type="SUPFAM" id="SSF56059">
    <property type="entry name" value="Glutathione synthetase ATP-binding domain-like"/>
    <property type="match status" value="1"/>
</dbReference>
<dbReference type="Gene3D" id="3.30.470.20">
    <property type="entry name" value="ATP-grasp fold, B domain"/>
    <property type="match status" value="1"/>
</dbReference>
<evidence type="ECO:0000259" key="18">
    <source>
        <dbReference type="Pfam" id="PF02896"/>
    </source>
</evidence>
<dbReference type="PIRSF" id="PIRSF000853">
    <property type="entry name" value="PPDK"/>
    <property type="match status" value="1"/>
</dbReference>
<evidence type="ECO:0000256" key="7">
    <source>
        <dbReference type="ARBA" id="ARBA00022741"/>
    </source>
</evidence>
<feature type="domain" description="Pyruvate phosphate dikinase AMP/ATP-binding" evidence="17">
    <location>
        <begin position="382"/>
        <end position="437"/>
    </location>
</feature>
<feature type="domain" description="PEP-utilising enzyme C-terminal" evidence="18">
    <location>
        <begin position="600"/>
        <end position="953"/>
    </location>
</feature>
<evidence type="ECO:0000313" key="19">
    <source>
        <dbReference type="EMBL" id="KAE9602025.1"/>
    </source>
</evidence>
<comment type="similarity">
    <text evidence="2 12">Belongs to the PEP-utilizing enzyme family.</text>
</comment>
<sequence>MSSSSSSSSSSSILKSMLIRNSSSKDVVVYNNHNNYMKKCDVVGVRSNSIQWKGRRISYNHIAQLRTQAIISPPTTPPTTKKRVFTFGKGRSDGNKAMKSLLGGKGANLAEMASIGLSVPPGLTISTEACSEYQDNGKKIPHDLWEEILKALDTVENQMRASLGNSSKPLLLSVRSGAAVSMPGMMDTVLNLGLNDQVVAGLASKSGDRFAYDSYRRFLQMFGDVVLDIPHSLFEEKLQKLKNTKGVKLDTDLTASDLKDLVEQYKNVYLQAKGEEFPSDPKKQLELAVKAVFNSWDSPRAIKYRNINQITGLKGTAVNIQSMVFGNMGNTSGTGVLFTRNPSTGENKLYGEFLINAQGEDVVAGIRTPQDLEAMKTSMLEAYKELVENCEILEKHYKDMMDIEFTVQENRLWMLQCRTGKRTGKGAVKIAVDMVNEGLVDTRSAIKMVEPQHLDQLLHPQFEDPSAYKDQVIATGLPASPGAAVGQVVFTAEDAEAWHAQGKNAILVRTETSPEDVGGMHAAAGILTARGGMTSHAAVVARGWGKCCVSGCSDILVNDNEKEVVVGDKVIAEGDWLSLNGSTGEVILGKQPLSPPSLSDDLETFMSWTDEIRNLKVLANADTPEDAITARQNGAQGIGLCRTEHMFFASDERIKAVRLMIMAATVEQRKAALDLLLPYQRSDFEGIFRAMDGLPVTIRLLDPPLHEFLPEGDLEHIVSQLTSETGIKEEEIYSRIEKLSEVNPMLGFRGCRLGISYPELTEMQARAVFQAAISVSNHGIKVLPEIMVPLIGTPQELKHQVSVIRNVAEKVFSETGSSVSYKVGTMIEVPRAALVADEIAEEAEFFSFGTNDLTQMTFGYSRDDVGKFLPTYLASGILQSDPFVVLDQKGVGQLIKICTEKGRAAKPNLKIGICGEHGGDPSSVAFFANIGLNYVSCSPFRVPIARLAAAQVAV</sequence>
<feature type="domain" description="PEP-utilising enzyme mobile" evidence="16">
    <location>
        <begin position="503"/>
        <end position="584"/>
    </location>
</feature>
<evidence type="ECO:0000256" key="3">
    <source>
        <dbReference type="ARBA" id="ARBA00011994"/>
    </source>
</evidence>
<dbReference type="Pfam" id="PF01326">
    <property type="entry name" value="PPDK_N"/>
    <property type="match status" value="3"/>
</dbReference>
<feature type="binding site" evidence="14">
    <location>
        <position position="642"/>
    </location>
    <ligand>
        <name>substrate</name>
    </ligand>
</feature>
<dbReference type="InterPro" id="IPR018274">
    <property type="entry name" value="PEP_util_AS"/>
</dbReference>
<feature type="active site" description="Proton donor" evidence="13">
    <location>
        <position position="914"/>
    </location>
</feature>
<evidence type="ECO:0000256" key="1">
    <source>
        <dbReference type="ARBA" id="ARBA00001946"/>
    </source>
</evidence>
<dbReference type="NCBIfam" id="NF004531">
    <property type="entry name" value="PRK05878.1"/>
    <property type="match status" value="1"/>
</dbReference>
<dbReference type="GO" id="GO:0016301">
    <property type="term" value="F:kinase activity"/>
    <property type="evidence" value="ECO:0007669"/>
    <property type="project" value="UniProtKB-UniRule"/>
</dbReference>
<evidence type="ECO:0000256" key="11">
    <source>
        <dbReference type="ARBA" id="ARBA00048103"/>
    </source>
</evidence>
<dbReference type="Pfam" id="PF00391">
    <property type="entry name" value="PEP-utilizers"/>
    <property type="match status" value="1"/>
</dbReference>
<dbReference type="GO" id="GO:0005524">
    <property type="term" value="F:ATP binding"/>
    <property type="evidence" value="ECO:0007669"/>
    <property type="project" value="UniProtKB-UniRule"/>
</dbReference>
<dbReference type="PROSITE" id="PS00370">
    <property type="entry name" value="PEP_ENZYMES_PHOS_SITE"/>
    <property type="match status" value="1"/>
</dbReference>
<dbReference type="PROSITE" id="PS00742">
    <property type="entry name" value="PEP_ENZYMES_2"/>
    <property type="match status" value="1"/>
</dbReference>
<evidence type="ECO:0000256" key="6">
    <source>
        <dbReference type="ARBA" id="ARBA00022723"/>
    </source>
</evidence>
<dbReference type="Gene3D" id="3.50.30.10">
    <property type="entry name" value="Phosphohistidine domain"/>
    <property type="match status" value="1"/>
</dbReference>
<dbReference type="GO" id="GO:0050242">
    <property type="term" value="F:pyruvate, phosphate dikinase activity"/>
    <property type="evidence" value="ECO:0007669"/>
    <property type="project" value="UniProtKB-UniRule"/>
</dbReference>
<evidence type="ECO:0000256" key="14">
    <source>
        <dbReference type="PIRSR" id="PIRSR000853-2"/>
    </source>
</evidence>
<feature type="binding site" evidence="14">
    <location>
        <position position="849"/>
    </location>
    <ligand>
        <name>substrate</name>
    </ligand>
</feature>
<feature type="active site" description="Tele-phosphohistidine intermediate" evidence="13">
    <location>
        <position position="536"/>
    </location>
</feature>
<dbReference type="NCBIfam" id="TIGR01828">
    <property type="entry name" value="pyru_phos_dikin"/>
    <property type="match status" value="1"/>
</dbReference>
<dbReference type="InterPro" id="IPR015813">
    <property type="entry name" value="Pyrv/PenolPyrv_kinase-like_dom"/>
</dbReference>
<evidence type="ECO:0000256" key="4">
    <source>
        <dbReference type="ARBA" id="ARBA00022531"/>
    </source>
</evidence>
<evidence type="ECO:0000256" key="9">
    <source>
        <dbReference type="ARBA" id="ARBA00022840"/>
    </source>
</evidence>
<dbReference type="InterPro" id="IPR023151">
    <property type="entry name" value="PEP_util_CS"/>
</dbReference>
<evidence type="ECO:0000256" key="2">
    <source>
        <dbReference type="ARBA" id="ARBA00007837"/>
    </source>
</evidence>
<evidence type="ECO:0000256" key="10">
    <source>
        <dbReference type="ARBA" id="ARBA00022842"/>
    </source>
</evidence>
<evidence type="ECO:0000313" key="20">
    <source>
        <dbReference type="Proteomes" id="UP000447434"/>
    </source>
</evidence>
<keyword evidence="7" id="KW-0547">Nucleotide-binding</keyword>
<dbReference type="PANTHER" id="PTHR22931:SF9">
    <property type="entry name" value="PYRUVATE, PHOSPHATE DIKINASE 1, CHLOROPLASTIC"/>
    <property type="match status" value="1"/>
</dbReference>
<dbReference type="EC" id="2.7.9.1" evidence="3 12"/>
<dbReference type="FunFam" id="3.20.20.60:FF:000040">
    <property type="entry name" value="Pyruvate, phosphate dikinase, chloroplastic"/>
    <property type="match status" value="1"/>
</dbReference>
<evidence type="ECO:0000256" key="12">
    <source>
        <dbReference type="PIRNR" id="PIRNR000853"/>
    </source>
</evidence>
<keyword evidence="8 19" id="KW-0418">Kinase</keyword>
<gene>
    <name evidence="19" type="ORF">Lalb_Chr13g0303991</name>
</gene>
<reference evidence="20" key="1">
    <citation type="journal article" date="2020" name="Nat. Commun.">
        <title>Genome sequence of the cluster root forming white lupin.</title>
        <authorList>
            <person name="Hufnagel B."/>
            <person name="Marques A."/>
            <person name="Soriano A."/>
            <person name="Marques L."/>
            <person name="Divol F."/>
            <person name="Doumas P."/>
            <person name="Sallet E."/>
            <person name="Mancinotti D."/>
            <person name="Carrere S."/>
            <person name="Marande W."/>
            <person name="Arribat S."/>
            <person name="Keller J."/>
            <person name="Huneau C."/>
            <person name="Blein T."/>
            <person name="Aime D."/>
            <person name="Laguerre M."/>
            <person name="Taylor J."/>
            <person name="Schubert V."/>
            <person name="Nelson M."/>
            <person name="Geu-Flores F."/>
            <person name="Crespi M."/>
            <person name="Gallardo-Guerrero K."/>
            <person name="Delaux P.-M."/>
            <person name="Salse J."/>
            <person name="Berges H."/>
            <person name="Guyot R."/>
            <person name="Gouzy J."/>
            <person name="Peret B."/>
        </authorList>
    </citation>
    <scope>NUCLEOTIDE SEQUENCE [LARGE SCALE GENOMIC DNA]</scope>
    <source>
        <strain evidence="20">cv. Amiga</strain>
    </source>
</reference>
<dbReference type="InterPro" id="IPR008279">
    <property type="entry name" value="PEP-util_enz_mobile_dom"/>
</dbReference>
<feature type="binding site" evidence="14">
    <location>
        <position position="852"/>
    </location>
    <ligand>
        <name>substrate</name>
    </ligand>
</feature>
<comment type="catalytic activity">
    <reaction evidence="11 12">
        <text>pyruvate + phosphate + ATP = phosphoenolpyruvate + AMP + diphosphate + H(+)</text>
        <dbReference type="Rhea" id="RHEA:10756"/>
        <dbReference type="ChEBI" id="CHEBI:15361"/>
        <dbReference type="ChEBI" id="CHEBI:15378"/>
        <dbReference type="ChEBI" id="CHEBI:30616"/>
        <dbReference type="ChEBI" id="CHEBI:33019"/>
        <dbReference type="ChEBI" id="CHEBI:43474"/>
        <dbReference type="ChEBI" id="CHEBI:58702"/>
        <dbReference type="ChEBI" id="CHEBI:456215"/>
        <dbReference type="EC" id="2.7.9.1"/>
    </reaction>
</comment>
<dbReference type="EMBL" id="WOCE01000013">
    <property type="protein sequence ID" value="KAE9602025.1"/>
    <property type="molecule type" value="Genomic_DNA"/>
</dbReference>
<dbReference type="PANTHER" id="PTHR22931">
    <property type="entry name" value="PHOSPHOENOLPYRUVATE DIKINASE-RELATED"/>
    <property type="match status" value="1"/>
</dbReference>
<comment type="caution">
    <text evidence="19">The sequence shown here is derived from an EMBL/GenBank/DDBJ whole genome shotgun (WGS) entry which is preliminary data.</text>
</comment>
<dbReference type="InterPro" id="IPR000121">
    <property type="entry name" value="PEP_util_C"/>
</dbReference>
<dbReference type="InterPro" id="IPR013815">
    <property type="entry name" value="ATP_grasp_subdomain_1"/>
</dbReference>
<proteinExistence type="inferred from homology"/>
<dbReference type="Gene3D" id="3.30.1490.20">
    <property type="entry name" value="ATP-grasp fold, A domain"/>
    <property type="match status" value="1"/>
</dbReference>
<dbReference type="InterPro" id="IPR002192">
    <property type="entry name" value="PPDK_AMP/ATP-bd"/>
</dbReference>
<dbReference type="SUPFAM" id="SSF52009">
    <property type="entry name" value="Phosphohistidine domain"/>
    <property type="match status" value="1"/>
</dbReference>
<feature type="binding site" evidence="14">
    <location>
        <position position="699"/>
    </location>
    <ligand>
        <name>substrate</name>
    </ligand>
</feature>
<keyword evidence="10 15" id="KW-0460">Magnesium</keyword>
<dbReference type="SUPFAM" id="SSF51621">
    <property type="entry name" value="Phosphoenolpyruvate/pyruvate domain"/>
    <property type="match status" value="1"/>
</dbReference>
<dbReference type="Proteomes" id="UP000447434">
    <property type="component" value="Chromosome 13"/>
</dbReference>
<dbReference type="AlphaFoldDB" id="A0A6A4PKG7"/>
<keyword evidence="5" id="KW-0808">Transferase</keyword>
<dbReference type="OrthoDB" id="6123450at2759"/>
<keyword evidence="20" id="KW-1185">Reference proteome</keyword>
<dbReference type="Gene3D" id="1.10.189.10">
    <property type="entry name" value="Pyruvate Phosphate Dikinase, domain 2"/>
    <property type="match status" value="1"/>
</dbReference>
<dbReference type="InterPro" id="IPR040442">
    <property type="entry name" value="Pyrv_kinase-like_dom_sf"/>
</dbReference>